<feature type="domain" description="Aminotransferase class I/classII large" evidence="4">
    <location>
        <begin position="32"/>
        <end position="397"/>
    </location>
</feature>
<evidence type="ECO:0000256" key="3">
    <source>
        <dbReference type="ARBA" id="ARBA00022679"/>
    </source>
</evidence>
<organism evidence="5">
    <name type="scientific">uncultured Alphaproteobacteria bacterium</name>
    <dbReference type="NCBI Taxonomy" id="91750"/>
    <lineage>
        <taxon>Bacteria</taxon>
        <taxon>Pseudomonadati</taxon>
        <taxon>Pseudomonadota</taxon>
        <taxon>Alphaproteobacteria</taxon>
        <taxon>environmental samples</taxon>
    </lineage>
</organism>
<dbReference type="Pfam" id="PF00155">
    <property type="entry name" value="Aminotran_1_2"/>
    <property type="match status" value="1"/>
</dbReference>
<proteinExistence type="predicted"/>
<dbReference type="PANTHER" id="PTHR42832">
    <property type="entry name" value="AMINO ACID AMINOTRANSFERASE"/>
    <property type="match status" value="1"/>
</dbReference>
<dbReference type="AlphaFoldDB" id="A0A212KCB0"/>
<keyword evidence="2" id="KW-0032">Aminotransferase</keyword>
<dbReference type="InterPro" id="IPR015422">
    <property type="entry name" value="PyrdxlP-dep_Trfase_small"/>
</dbReference>
<dbReference type="EMBL" id="FLUO01000001">
    <property type="protein sequence ID" value="SBW09303.1"/>
    <property type="molecule type" value="Genomic_DNA"/>
</dbReference>
<evidence type="ECO:0000259" key="4">
    <source>
        <dbReference type="Pfam" id="PF00155"/>
    </source>
</evidence>
<dbReference type="Gene3D" id="3.90.1150.10">
    <property type="entry name" value="Aspartate Aminotransferase, domain 1"/>
    <property type="match status" value="1"/>
</dbReference>
<accession>A0A212KCB0</accession>
<dbReference type="InterPro" id="IPR015424">
    <property type="entry name" value="PyrdxlP-dep_Trfase"/>
</dbReference>
<dbReference type="InterPro" id="IPR050881">
    <property type="entry name" value="LL-DAP_aminotransferase"/>
</dbReference>
<dbReference type="CDD" id="cd00609">
    <property type="entry name" value="AAT_like"/>
    <property type="match status" value="1"/>
</dbReference>
<evidence type="ECO:0000256" key="2">
    <source>
        <dbReference type="ARBA" id="ARBA00022576"/>
    </source>
</evidence>
<dbReference type="InterPro" id="IPR015421">
    <property type="entry name" value="PyrdxlP-dep_Trfase_major"/>
</dbReference>
<dbReference type="GO" id="GO:0008483">
    <property type="term" value="F:transaminase activity"/>
    <property type="evidence" value="ECO:0007669"/>
    <property type="project" value="UniProtKB-KW"/>
</dbReference>
<gene>
    <name evidence="5" type="primary">aat</name>
    <name evidence="5" type="ORF">KL86APRO_12564</name>
</gene>
<name>A0A212KCB0_9PROT</name>
<keyword evidence="3" id="KW-0808">Transferase</keyword>
<dbReference type="GO" id="GO:0030170">
    <property type="term" value="F:pyridoxal phosphate binding"/>
    <property type="evidence" value="ECO:0007669"/>
    <property type="project" value="InterPro"/>
</dbReference>
<dbReference type="SUPFAM" id="SSF53383">
    <property type="entry name" value="PLP-dependent transferases"/>
    <property type="match status" value="1"/>
</dbReference>
<dbReference type="Gene3D" id="3.40.640.10">
    <property type="entry name" value="Type I PLP-dependent aspartate aminotransferase-like (Major domain)"/>
    <property type="match status" value="1"/>
</dbReference>
<reference evidence="5" key="1">
    <citation type="submission" date="2016-04" db="EMBL/GenBank/DDBJ databases">
        <authorList>
            <person name="Evans L.H."/>
            <person name="Alamgir A."/>
            <person name="Owens N."/>
            <person name="Weber N.D."/>
            <person name="Virtaneva K."/>
            <person name="Barbian K."/>
            <person name="Babar A."/>
            <person name="Rosenke K."/>
        </authorList>
    </citation>
    <scope>NUCLEOTIDE SEQUENCE</scope>
    <source>
        <strain evidence="5">86</strain>
    </source>
</reference>
<protein>
    <submittedName>
        <fullName evidence="5">Aat-like protein</fullName>
    </submittedName>
</protein>
<sequence>MVNPALERLPGSAFVRLRELLGPIAPQVETPIAMSIGEPQLPPPALISEVIAAHAHLWNRYPPNEGTPELRAACARWLTRRFGLPAGLVDPERNVLSATGSREALYLFVQAMTPPERNGRRAAVLMPNPYYQVYRAAAEMAGAEAVLVPVTAATGYLPDYAALDPEILDRAAVAIFCSPSNPEGAQADLGRLTELVRLARRHGFLLACDECYTELYFGEPPPSGLNAALAAAAPGEDPFAGVVVFHSLSKRSSAPGLRSGFVAGDAAALKAFFKLRAYASVQMPMPLAAASAALWDDDAHAAANRAHYARLIAVADRIFADYPGYVRPQGGFFLWLKVGDGEAATRRFWQRCGVRVVPGRYLAADDPAAPDGNPGHAYVRIALVHDEATVTRALTAIRACLDDHTDG</sequence>
<comment type="cofactor">
    <cofactor evidence="1">
        <name>pyridoxal 5'-phosphate</name>
        <dbReference type="ChEBI" id="CHEBI:597326"/>
    </cofactor>
</comment>
<evidence type="ECO:0000256" key="1">
    <source>
        <dbReference type="ARBA" id="ARBA00001933"/>
    </source>
</evidence>
<dbReference type="PANTHER" id="PTHR42832:SF3">
    <property type="entry name" value="L-GLUTAMINE--4-(METHYLSULFANYL)-2-OXOBUTANOATE AMINOTRANSFERASE"/>
    <property type="match status" value="1"/>
</dbReference>
<evidence type="ECO:0000313" key="5">
    <source>
        <dbReference type="EMBL" id="SBW09303.1"/>
    </source>
</evidence>
<dbReference type="InterPro" id="IPR004839">
    <property type="entry name" value="Aminotransferase_I/II_large"/>
</dbReference>